<evidence type="ECO:0000313" key="2">
    <source>
        <dbReference type="EMBL" id="SBS07176.1"/>
    </source>
</evidence>
<dbReference type="PANTHER" id="PTHR31635:SF196">
    <property type="entry name" value="REVERSE TRANSCRIPTASE DOMAIN-CONTAINING PROTEIN-RELATED"/>
    <property type="match status" value="1"/>
</dbReference>
<dbReference type="Gene3D" id="3.60.10.10">
    <property type="entry name" value="Endonuclease/exonuclease/phosphatase"/>
    <property type="match status" value="1"/>
</dbReference>
<dbReference type="EMBL" id="HAEH01018105">
    <property type="protein sequence ID" value="SBS07176.1"/>
    <property type="molecule type" value="Transcribed_RNA"/>
</dbReference>
<dbReference type="Pfam" id="PF00078">
    <property type="entry name" value="RVT_1"/>
    <property type="match status" value="1"/>
</dbReference>
<reference evidence="2" key="2">
    <citation type="submission" date="2016-06" db="EMBL/GenBank/DDBJ databases">
        <title>The genome of a short-lived fish provides insights into sex chromosome evolution and the genetic control of aging.</title>
        <authorList>
            <person name="Reichwald K."/>
            <person name="Felder M."/>
            <person name="Petzold A."/>
            <person name="Koch P."/>
            <person name="Groth M."/>
            <person name="Platzer M."/>
        </authorList>
    </citation>
    <scope>NUCLEOTIDE SEQUENCE</scope>
    <source>
        <tissue evidence="2">Brain</tissue>
    </source>
</reference>
<dbReference type="Pfam" id="PF03372">
    <property type="entry name" value="Exo_endo_phos"/>
    <property type="match status" value="1"/>
</dbReference>
<dbReference type="PANTHER" id="PTHR31635">
    <property type="entry name" value="REVERSE TRANSCRIPTASE DOMAIN-CONTAINING PROTEIN-RELATED"/>
    <property type="match status" value="1"/>
</dbReference>
<dbReference type="CDD" id="cd01650">
    <property type="entry name" value="RT_nLTR_like"/>
    <property type="match status" value="1"/>
</dbReference>
<gene>
    <name evidence="2" type="primary">BX547934.1</name>
</gene>
<dbReference type="GO" id="GO:0003824">
    <property type="term" value="F:catalytic activity"/>
    <property type="evidence" value="ECO:0007669"/>
    <property type="project" value="InterPro"/>
</dbReference>
<dbReference type="InterPro" id="IPR036691">
    <property type="entry name" value="Endo/exonu/phosph_ase_sf"/>
</dbReference>
<dbReference type="SUPFAM" id="SSF56672">
    <property type="entry name" value="DNA/RNA polymerases"/>
    <property type="match status" value="1"/>
</dbReference>
<sequence length="1143" mass="132929">MFLKSNLSLISINARGLRNITKRKSLFLFCKGKTANIVFLQETHSKPEDNTFWSKQWGDGAYFCHGTSRSAGVAVLLKNFQGQVIAQHKDEHGHWLILVIDIDNAKFILTNLYGYNTIHQNKLLLAVIASQLEHLKVSYSTNNVIVGGDINMVQDDFLDKWPSKYSSSHPNSILNNFCYEQNLVDAWRHLNPNTIRFTWFNTNYKSRIDHWLVANDLLSYEINTDISAAPLTDHCLIYLQLKPKVSTQGTTKYWKFNSTLLNYDSYCDGIRSILSGVITSEELDTSVRKWEFFKYKVRQFSISFSKTILRESQKKEMDLIKELNFYCSNSSPTEDDKQKIRNLQSTLDEMYTQKAKGAFIRSRAKWIEEGEKNNAYFCNLEKRRQKQNSIKSILINNIEITDDEIISKEILKFYDNLYFSKFSEENCNNFLNSIELHIPKINDDFRLLCDDNITSLELDKAVKRLSLNKAPGPDGLTANFYHHFWEEIKDLLFGVFSEIFESCDLPPTMRHGVIISIPKADKDHRIIENRRPITLRNTDYKLLTYIFKIRLQSGISDIVSETQSGFLKGRSIHNNIRLVMDIIEYSDMINDDGFILFLDFYKAFDSVEHQFIFSVLEHLGFGVKFTNLIRGLYRNISSCVSLPRGSTPRFNVSVGIPQGCPISPCLFILVSEMLAIYLKNCVDLKKLNVLGTELIISQLADDTTLFLKDYKQIPIAIDKIKLFSAACGLKLNLKKCELLAIHDSPLKEICNIPIKSEIKYLGTYISKDQQFNLRTNITNKLNVIKAKLNIWLQRDLSILGRIYLTKMESISRLVYPTCSTAISNGLIKKINTINFNFIWRNKPHYIKKDQMVKEIKDGGLKAIDFNCLNGTLKINWLKSWLKNPNAFWYSIPSHIFNKMGGLKILMLSDFDINKLPTKLSEFHKQVLMYWKLLYVHNYSPHSSIIWNNRYVLCHNRSLFYEDWMNRKIWSVVHLMKDNGELLGYDEFCLKYNFSPPKSDFIKLLIALPKEVIFQYRNIIQHQPINPQYGSISIQGIPLIDKKCTNQFIRRCFTDQLYPCKVNKNNIIYKFGKSSIIKLRTLYLKLPVQPKVKETHFKILNNVYPSKDLLRKRFNIDDNSCSFCGKDVETTDHIFFECNKTRTF</sequence>
<dbReference type="CDD" id="cd09076">
    <property type="entry name" value="L1-EN"/>
    <property type="match status" value="1"/>
</dbReference>
<evidence type="ECO:0000259" key="1">
    <source>
        <dbReference type="PROSITE" id="PS50878"/>
    </source>
</evidence>
<dbReference type="InterPro" id="IPR000477">
    <property type="entry name" value="RT_dom"/>
</dbReference>
<reference evidence="2" key="1">
    <citation type="submission" date="2016-05" db="EMBL/GenBank/DDBJ databases">
        <authorList>
            <person name="Lavstsen T."/>
            <person name="Jespersen J.S."/>
        </authorList>
    </citation>
    <scope>NUCLEOTIDE SEQUENCE</scope>
    <source>
        <tissue evidence="2">Brain</tissue>
    </source>
</reference>
<feature type="domain" description="Reverse transcriptase" evidence="1">
    <location>
        <begin position="498"/>
        <end position="765"/>
    </location>
</feature>
<proteinExistence type="predicted"/>
<protein>
    <recommendedName>
        <fullName evidence="1">Reverse transcriptase domain-containing protein</fullName>
    </recommendedName>
</protein>
<dbReference type="InterPro" id="IPR005135">
    <property type="entry name" value="Endo/exonuclease/phosphatase"/>
</dbReference>
<organism evidence="2">
    <name type="scientific">Nothobranchius rachovii</name>
    <name type="common">bluefin notho</name>
    <dbReference type="NCBI Taxonomy" id="451742"/>
    <lineage>
        <taxon>Eukaryota</taxon>
        <taxon>Metazoa</taxon>
        <taxon>Chordata</taxon>
        <taxon>Craniata</taxon>
        <taxon>Vertebrata</taxon>
        <taxon>Euteleostomi</taxon>
        <taxon>Actinopterygii</taxon>
        <taxon>Neopterygii</taxon>
        <taxon>Teleostei</taxon>
        <taxon>Neoteleostei</taxon>
        <taxon>Acanthomorphata</taxon>
        <taxon>Ovalentaria</taxon>
        <taxon>Atherinomorphae</taxon>
        <taxon>Cyprinodontiformes</taxon>
        <taxon>Nothobranchiidae</taxon>
        <taxon>Nothobranchius</taxon>
    </lineage>
</organism>
<dbReference type="Pfam" id="PF13966">
    <property type="entry name" value="zf-RVT"/>
    <property type="match status" value="1"/>
</dbReference>
<dbReference type="InterPro" id="IPR043502">
    <property type="entry name" value="DNA/RNA_pol_sf"/>
</dbReference>
<dbReference type="InterPro" id="IPR026960">
    <property type="entry name" value="RVT-Znf"/>
</dbReference>
<dbReference type="SUPFAM" id="SSF56219">
    <property type="entry name" value="DNase I-like"/>
    <property type="match status" value="1"/>
</dbReference>
<dbReference type="AlphaFoldDB" id="A0A1A8RMF6"/>
<name>A0A1A8RMF6_9TELE</name>
<dbReference type="PROSITE" id="PS50878">
    <property type="entry name" value="RT_POL"/>
    <property type="match status" value="1"/>
</dbReference>
<accession>A0A1A8RMF6</accession>